<sequence>MNTYKWKSMSIVASLCLALAVGSTPARAQSEASAALSLLPVASVVGTASAGAAALSVVPVALSTAGAVLIVKAVESTARGTVYVLERASDGARASVEVAGRAASGVVIGVGTVVTVSVIGTGVLLSAAGEVLAFVPNELGRALLHNERVTQ</sequence>
<keyword evidence="1" id="KW-0472">Membrane</keyword>
<feature type="transmembrane region" description="Helical" evidence="1">
    <location>
        <begin position="52"/>
        <end position="71"/>
    </location>
</feature>
<evidence type="ECO:0000256" key="2">
    <source>
        <dbReference type="SAM" id="SignalP"/>
    </source>
</evidence>
<keyword evidence="4" id="KW-1185">Reference proteome</keyword>
<feature type="chain" id="PRO_5045960530" evidence="2">
    <location>
        <begin position="29"/>
        <end position="151"/>
    </location>
</feature>
<dbReference type="EMBL" id="JAVDWE010000002">
    <property type="protein sequence ID" value="MDR7093368.1"/>
    <property type="molecule type" value="Genomic_DNA"/>
</dbReference>
<accession>A0ABU1V7P8</accession>
<gene>
    <name evidence="3" type="ORF">J2X09_001100</name>
</gene>
<evidence type="ECO:0000313" key="4">
    <source>
        <dbReference type="Proteomes" id="UP001265550"/>
    </source>
</evidence>
<reference evidence="3 4" key="1">
    <citation type="submission" date="2023-07" db="EMBL/GenBank/DDBJ databases">
        <title>Sorghum-associated microbial communities from plants grown in Nebraska, USA.</title>
        <authorList>
            <person name="Schachtman D."/>
        </authorList>
    </citation>
    <scope>NUCLEOTIDE SEQUENCE [LARGE SCALE GENOMIC DNA]</scope>
    <source>
        <strain evidence="3 4">BE240</strain>
    </source>
</reference>
<evidence type="ECO:0000256" key="1">
    <source>
        <dbReference type="SAM" id="Phobius"/>
    </source>
</evidence>
<dbReference type="Proteomes" id="UP001265550">
    <property type="component" value="Unassembled WGS sequence"/>
</dbReference>
<name>A0ABU1V7P8_9BURK</name>
<keyword evidence="1" id="KW-1133">Transmembrane helix</keyword>
<protein>
    <submittedName>
        <fullName evidence="3">Outer membrane receptor protein involved in Fe transport</fullName>
    </submittedName>
</protein>
<evidence type="ECO:0000313" key="3">
    <source>
        <dbReference type="EMBL" id="MDR7093368.1"/>
    </source>
</evidence>
<keyword evidence="1" id="KW-0812">Transmembrane</keyword>
<keyword evidence="3" id="KW-0675">Receptor</keyword>
<dbReference type="RefSeq" id="WP_204732763.1">
    <property type="nucleotide sequence ID" value="NZ_JAVDWE010000002.1"/>
</dbReference>
<organism evidence="3 4">
    <name type="scientific">Hydrogenophaga laconesensis</name>
    <dbReference type="NCBI Taxonomy" id="1805971"/>
    <lineage>
        <taxon>Bacteria</taxon>
        <taxon>Pseudomonadati</taxon>
        <taxon>Pseudomonadota</taxon>
        <taxon>Betaproteobacteria</taxon>
        <taxon>Burkholderiales</taxon>
        <taxon>Comamonadaceae</taxon>
        <taxon>Hydrogenophaga</taxon>
    </lineage>
</organism>
<keyword evidence="2" id="KW-0732">Signal</keyword>
<proteinExistence type="predicted"/>
<feature type="signal peptide" evidence="2">
    <location>
        <begin position="1"/>
        <end position="28"/>
    </location>
</feature>
<comment type="caution">
    <text evidence="3">The sequence shown here is derived from an EMBL/GenBank/DDBJ whole genome shotgun (WGS) entry which is preliminary data.</text>
</comment>